<dbReference type="Pfam" id="PF13424">
    <property type="entry name" value="TPR_12"/>
    <property type="match status" value="2"/>
</dbReference>
<evidence type="ECO:0000256" key="2">
    <source>
        <dbReference type="ARBA" id="ARBA00023015"/>
    </source>
</evidence>
<dbReference type="Pfam" id="PF00486">
    <property type="entry name" value="Trans_reg_C"/>
    <property type="match status" value="1"/>
</dbReference>
<evidence type="ECO:0000256" key="5">
    <source>
        <dbReference type="PROSITE-ProRule" id="PRU01091"/>
    </source>
</evidence>
<protein>
    <recommendedName>
        <fullName evidence="7">OmpR/PhoB-type domain-containing protein</fullName>
    </recommendedName>
</protein>
<dbReference type="InterPro" id="IPR005158">
    <property type="entry name" value="BTAD"/>
</dbReference>
<evidence type="ECO:0000256" key="6">
    <source>
        <dbReference type="SAM" id="MobiDB-lite"/>
    </source>
</evidence>
<dbReference type="SMART" id="SM01043">
    <property type="entry name" value="BTAD"/>
    <property type="match status" value="1"/>
</dbReference>
<feature type="region of interest" description="Disordered" evidence="6">
    <location>
        <begin position="242"/>
        <end position="347"/>
    </location>
</feature>
<dbReference type="InterPro" id="IPR001867">
    <property type="entry name" value="OmpR/PhoB-type_DNA-bd"/>
</dbReference>
<dbReference type="Proteomes" id="UP001499930">
    <property type="component" value="Unassembled WGS sequence"/>
</dbReference>
<dbReference type="InterPro" id="IPR051677">
    <property type="entry name" value="AfsR-DnrI-RedD_regulator"/>
</dbReference>
<dbReference type="Gene3D" id="1.10.10.10">
    <property type="entry name" value="Winged helix-like DNA-binding domain superfamily/Winged helix DNA-binding domain"/>
    <property type="match status" value="1"/>
</dbReference>
<keyword evidence="4" id="KW-0804">Transcription</keyword>
<dbReference type="SUPFAM" id="SSF48452">
    <property type="entry name" value="TPR-like"/>
    <property type="match status" value="3"/>
</dbReference>
<dbReference type="RefSeq" id="WP_344892639.1">
    <property type="nucleotide sequence ID" value="NZ_BAAAWD010000006.1"/>
</dbReference>
<keyword evidence="3 5" id="KW-0238">DNA-binding</keyword>
<evidence type="ECO:0000259" key="7">
    <source>
        <dbReference type="PROSITE" id="PS51755"/>
    </source>
</evidence>
<reference evidence="9" key="1">
    <citation type="journal article" date="2019" name="Int. J. Syst. Evol. Microbiol.">
        <title>The Global Catalogue of Microorganisms (GCM) 10K type strain sequencing project: providing services to taxonomists for standard genome sequencing and annotation.</title>
        <authorList>
            <consortium name="The Broad Institute Genomics Platform"/>
            <consortium name="The Broad Institute Genome Sequencing Center for Infectious Disease"/>
            <person name="Wu L."/>
            <person name="Ma J."/>
        </authorList>
    </citation>
    <scope>NUCLEOTIDE SEQUENCE [LARGE SCALE GENOMIC DNA]</scope>
    <source>
        <strain evidence="9">JCM 3106</strain>
    </source>
</reference>
<proteinExistence type="inferred from homology"/>
<feature type="compositionally biased region" description="Basic and acidic residues" evidence="6">
    <location>
        <begin position="276"/>
        <end position="294"/>
    </location>
</feature>
<gene>
    <name evidence="8" type="ORF">GCM10017559_23940</name>
</gene>
<feature type="domain" description="OmpR/PhoB-type" evidence="7">
    <location>
        <begin position="1"/>
        <end position="106"/>
    </location>
</feature>
<accession>A0ABP6KFZ0</accession>
<comment type="similarity">
    <text evidence="1">Belongs to the AfsR/DnrI/RedD regulatory family.</text>
</comment>
<dbReference type="InterPro" id="IPR016032">
    <property type="entry name" value="Sig_transdc_resp-reg_C-effctor"/>
</dbReference>
<dbReference type="PANTHER" id="PTHR35807">
    <property type="entry name" value="TRANSCRIPTIONAL REGULATOR REDD-RELATED"/>
    <property type="match status" value="1"/>
</dbReference>
<sequence>MAVQDGEDGLRFAVLGPVRAWRGGTELDLGTPLQRSILAMLLLRESRAVTPAEMIDAIWGEDAPPRALGALRTYVSRLRSVLEPGRSPRTRPELLTSVGRGYALRADGSTLDLLLFERGVSEAEAARRAGDLAGAAESLRACLALHTGEPLAGAVGPYAEHQRGRLTERRMNVLEVLMDLDLELGRHADVLSDLIALVGDHPLRERLRAQLMLAYYRCGRRAEALAAFADTRATLIEELGIEPGPDLTSMHRSILNDDPSLMPARAGRSASAPAGRTDEARGARDGGASRRPEPEGTSGTPGTAARRASGDREDGPRATSADRAAAEARRASPIAELPRPAQLPAAASDFTGRRQIIARLRTLLSARDGSEGVPVAAISGIGGVGKTALAVHVAHTVHDLFPDGQLYADLRGYGEEPAAPDSVLAAFLRALGLPGDALPDGLAERSALFRSLLADRRMLVLLDNARDAAQVSQLLPGSTGCAAIVTSRGKLADLASARLVDLDVMEPEEALALFGTVAGADRVGAERGSAMDVVAACGFLPLAVRIVAARLASRPSWTVASLVARLADERRRLDEMRVGDLAVEATFALGYGQLAPAQARAFRLLSLPGGTDISVQAASALLDLDPMDTEDLLESLVDASLLEAPTPGRYRFHDLLKLFARRTAERVADATEESCAGGEVEHGGRRGSEVSVTIGGEGEKALRRLLEFYLASARSAHRLAYEGSTVADRIEVGETGRVFSSADEAVAWLAVEAESLFAAIAQVICTDDPGELLPGADLLLAMEPLLESGSHVREFGNRAREMLAVARKLDAVPCELRCRYVLGRVLFGANRLTEAEREFRLSLELSDGGDRIVAGEALNALAVVSGRMRRHGEALAWFEAAREEFRRAGARGGEALTLSYSARDHLFLGQPEEAIAAAERGLALFIEMGSSAGTARARYHLGMILSRVGRLNEAVHHHAECLAFFRASDQRVWEQRVCSRLAETFIHAGRFSDAVRYAEQALAVSREIGHPYGEAQALWVLGKAIGGAVGADAADAGRGRDCLERAHHLFTRLGAPEAEDLRLLLERDRVEHGRIEHDGVEHDRVER</sequence>
<comment type="caution">
    <text evidence="8">The sequence shown here is derived from an EMBL/GenBank/DDBJ whole genome shotgun (WGS) entry which is preliminary data.</text>
</comment>
<dbReference type="Gene3D" id="3.40.50.300">
    <property type="entry name" value="P-loop containing nucleotide triphosphate hydrolases"/>
    <property type="match status" value="1"/>
</dbReference>
<dbReference type="PROSITE" id="PS51755">
    <property type="entry name" value="OMPR_PHOB"/>
    <property type="match status" value="1"/>
</dbReference>
<evidence type="ECO:0000313" key="8">
    <source>
        <dbReference type="EMBL" id="GAA3001988.1"/>
    </source>
</evidence>
<dbReference type="EMBL" id="BAAAWD010000006">
    <property type="protein sequence ID" value="GAA3001988.1"/>
    <property type="molecule type" value="Genomic_DNA"/>
</dbReference>
<dbReference type="Pfam" id="PF00931">
    <property type="entry name" value="NB-ARC"/>
    <property type="match status" value="1"/>
</dbReference>
<evidence type="ECO:0000256" key="3">
    <source>
        <dbReference type="ARBA" id="ARBA00023125"/>
    </source>
</evidence>
<evidence type="ECO:0000313" key="9">
    <source>
        <dbReference type="Proteomes" id="UP001499930"/>
    </source>
</evidence>
<dbReference type="InterPro" id="IPR036388">
    <property type="entry name" value="WH-like_DNA-bd_sf"/>
</dbReference>
<dbReference type="CDD" id="cd00383">
    <property type="entry name" value="trans_reg_C"/>
    <property type="match status" value="1"/>
</dbReference>
<dbReference type="Gene3D" id="1.25.40.10">
    <property type="entry name" value="Tetratricopeptide repeat domain"/>
    <property type="match status" value="2"/>
</dbReference>
<dbReference type="InterPro" id="IPR002182">
    <property type="entry name" value="NB-ARC"/>
</dbReference>
<feature type="DNA-binding region" description="OmpR/PhoB-type" evidence="5">
    <location>
        <begin position="1"/>
        <end position="106"/>
    </location>
</feature>
<name>A0ABP6KFZ0_9ACTN</name>
<dbReference type="SUPFAM" id="SSF52540">
    <property type="entry name" value="P-loop containing nucleoside triphosphate hydrolases"/>
    <property type="match status" value="1"/>
</dbReference>
<dbReference type="InterPro" id="IPR011990">
    <property type="entry name" value="TPR-like_helical_dom_sf"/>
</dbReference>
<keyword evidence="2" id="KW-0805">Transcription regulation</keyword>
<dbReference type="InterPro" id="IPR027417">
    <property type="entry name" value="P-loop_NTPase"/>
</dbReference>
<dbReference type="InterPro" id="IPR019734">
    <property type="entry name" value="TPR_rpt"/>
</dbReference>
<evidence type="ECO:0000256" key="1">
    <source>
        <dbReference type="ARBA" id="ARBA00005820"/>
    </source>
</evidence>
<dbReference type="SMART" id="SM00862">
    <property type="entry name" value="Trans_reg_C"/>
    <property type="match status" value="1"/>
</dbReference>
<evidence type="ECO:0000256" key="4">
    <source>
        <dbReference type="ARBA" id="ARBA00023163"/>
    </source>
</evidence>
<dbReference type="PRINTS" id="PR00364">
    <property type="entry name" value="DISEASERSIST"/>
</dbReference>
<dbReference type="PANTHER" id="PTHR35807:SF1">
    <property type="entry name" value="TRANSCRIPTIONAL REGULATOR REDD"/>
    <property type="match status" value="1"/>
</dbReference>
<feature type="compositionally biased region" description="Low complexity" evidence="6">
    <location>
        <begin position="263"/>
        <end position="275"/>
    </location>
</feature>
<keyword evidence="9" id="KW-1185">Reference proteome</keyword>
<organism evidence="8 9">
    <name type="scientific">Streptosporangium longisporum</name>
    <dbReference type="NCBI Taxonomy" id="46187"/>
    <lineage>
        <taxon>Bacteria</taxon>
        <taxon>Bacillati</taxon>
        <taxon>Actinomycetota</taxon>
        <taxon>Actinomycetes</taxon>
        <taxon>Streptosporangiales</taxon>
        <taxon>Streptosporangiaceae</taxon>
        <taxon>Streptosporangium</taxon>
    </lineage>
</organism>
<dbReference type="CDD" id="cd15831">
    <property type="entry name" value="BTAD"/>
    <property type="match status" value="1"/>
</dbReference>
<dbReference type="Pfam" id="PF03704">
    <property type="entry name" value="BTAD"/>
    <property type="match status" value="1"/>
</dbReference>
<dbReference type="SMART" id="SM00028">
    <property type="entry name" value="TPR"/>
    <property type="match status" value="5"/>
</dbReference>
<dbReference type="SUPFAM" id="SSF46894">
    <property type="entry name" value="C-terminal effector domain of the bipartite response regulators"/>
    <property type="match status" value="1"/>
</dbReference>